<dbReference type="PROSITE" id="PS50994">
    <property type="entry name" value="INTEGRASE"/>
    <property type="match status" value="1"/>
</dbReference>
<dbReference type="InterPro" id="IPR012337">
    <property type="entry name" value="RNaseH-like_sf"/>
</dbReference>
<keyword evidence="4" id="KW-0540">Nuclease</keyword>
<keyword evidence="11" id="KW-0511">Multifunctional enzyme</keyword>
<dbReference type="Pfam" id="PF19259">
    <property type="entry name" value="Ty3_capsid"/>
    <property type="match status" value="1"/>
</dbReference>
<feature type="region of interest" description="Disordered" evidence="12">
    <location>
        <begin position="145"/>
        <end position="257"/>
    </location>
</feature>
<keyword evidence="8" id="KW-0694">RNA-binding</keyword>
<dbReference type="GO" id="GO:0003723">
    <property type="term" value="F:RNA binding"/>
    <property type="evidence" value="ECO:0007669"/>
    <property type="project" value="UniProtKB-KW"/>
</dbReference>
<dbReference type="InterPro" id="IPR001969">
    <property type="entry name" value="Aspartic_peptidase_AS"/>
</dbReference>
<feature type="compositionally biased region" description="Low complexity" evidence="12">
    <location>
        <begin position="156"/>
        <end position="199"/>
    </location>
</feature>
<dbReference type="Pfam" id="PF17919">
    <property type="entry name" value="RT_RNaseH_2"/>
    <property type="match status" value="1"/>
</dbReference>
<feature type="region of interest" description="Disordered" evidence="12">
    <location>
        <begin position="1134"/>
        <end position="1155"/>
    </location>
</feature>
<dbReference type="InterPro" id="IPR000477">
    <property type="entry name" value="RT_dom"/>
</dbReference>
<comment type="caution">
    <text evidence="15">The sequence shown here is derived from an EMBL/GenBank/DDBJ whole genome shotgun (WGS) entry which is preliminary data.</text>
</comment>
<keyword evidence="9" id="KW-0229">DNA integration</keyword>
<dbReference type="Gene3D" id="3.10.10.10">
    <property type="entry name" value="HIV Type 1 Reverse Transcriptase, subunit A, domain 1"/>
    <property type="match status" value="1"/>
</dbReference>
<dbReference type="PANTHER" id="PTHR37984:SF5">
    <property type="entry name" value="PROTEIN NYNRIN-LIKE"/>
    <property type="match status" value="1"/>
</dbReference>
<dbReference type="Gene3D" id="3.30.420.10">
    <property type="entry name" value="Ribonuclease H-like superfamily/Ribonuclease H"/>
    <property type="match status" value="1"/>
</dbReference>
<dbReference type="Gene3D" id="2.40.70.10">
    <property type="entry name" value="Acid Proteases"/>
    <property type="match status" value="1"/>
</dbReference>
<keyword evidence="6" id="KW-0378">Hydrolase</keyword>
<dbReference type="FunFam" id="3.10.10.10:FF:000007">
    <property type="entry name" value="Retrovirus-related Pol polyprotein from transposon 17.6-like Protein"/>
    <property type="match status" value="1"/>
</dbReference>
<evidence type="ECO:0000256" key="8">
    <source>
        <dbReference type="ARBA" id="ARBA00022884"/>
    </source>
</evidence>
<feature type="domain" description="Integrase catalytic" evidence="14">
    <location>
        <begin position="1297"/>
        <end position="1456"/>
    </location>
</feature>
<evidence type="ECO:0000256" key="9">
    <source>
        <dbReference type="ARBA" id="ARBA00022908"/>
    </source>
</evidence>
<evidence type="ECO:0000256" key="5">
    <source>
        <dbReference type="ARBA" id="ARBA00022759"/>
    </source>
</evidence>
<feature type="compositionally biased region" description="Basic and acidic residues" evidence="12">
    <location>
        <begin position="1134"/>
        <end position="1143"/>
    </location>
</feature>
<keyword evidence="7" id="KW-0460">Magnesium</keyword>
<dbReference type="FunFam" id="3.30.70.270:FF:000020">
    <property type="entry name" value="Transposon Tf2-6 polyprotein-like Protein"/>
    <property type="match status" value="1"/>
</dbReference>
<name>A0A819XG79_9BILA</name>
<dbReference type="InterPro" id="IPR050951">
    <property type="entry name" value="Retrovirus_Pol_polyprotein"/>
</dbReference>
<sequence length="1575" mass="180600">MQIAHVPVSNRLDLIAYSLRGDALQWFKNNKSTLVDWHVFIREIKKAFTSSFCEELAFKTLESYTQGEHQSVRNFYNEVLKLCKEADSSMSESTKLKNLLNKVKPSIQLEVRKRKPKSPEDFLELAKEIEELLQLSNIDIDISISHTPKLTNPDKNMNNSSSFSSSYYHNYNNNYNPNPQRNSQYNATSSSYTPNSSHSSKFDQTKTYKSNYYSNPNQYASSANNNNSNSTNDTSRKQNRIQQNKNNSKYDTKSHSRTVNAVFPSNSLVHDDNINSSVSPAILAESPRDGVDSGQQIKNPSKSSLIFIKALVNKHEIRILVDTGATNTFINSRILHHVVSKNSILKQPYSFLLADGVAPFHVLGLVNLSIQLDTFITAIDAHIAEYLCTDMIIGMDYINKYNLNINVKKQIVTIESDNRHIVVPIVNGYKPIKIPVVSSNTVLLPPHSKRNMSVSIPISFISLPFIPVLSSKHSTFLMNRHEALDFRNYCSNVLISNISLQPEIVKKGTCVGYLFCRSMFKYPRIFHSSSYKSFEATRRAGMATAYNDLINAGDSNNALPISCYVTTQDSSNLHCFSKNSLSNSIQFFNPIVEEHIKSLVKKIPHAQQKRDFFSLLMCFRSIFDTTKHNIARTPIPHVINTIPHSPPASRPYPQPDKEEAMYKLVEEFLQAGLITESNSPYAAPAMLLKKKDNSFRLVVDYKRLNAITIKDSSLLPNMEDTVQKLGKGFSYFSKLDLKSGFYQIPINDSDKEKTAFVTPFGLYQFNVLPMGLRNSPPTFQKVMADTLKSCREFCLVYLDDIIVFSKSFPDHLDHLRRVFLALQTKNLVLNPPKCQIAAQQIDYLGHNISKDCIKPMKDKIVAILRINEPRTLKQANRFLGALGWYRKFLPNFATIAAPIHAVTNLTKSNRRKFKWQHAQSEAFKQLKKMLTNEPLFLHYPIDELPLILNTDASDIGIGGVLQQQVDGNVHNLYYHSQVMSPCEKKYSAIEKEALAIYKCFDRMRSFILGRNITIMTDHCPLCYIMQKSIKNARVNRITHLIQEYNIDKVVHIQGRYNCLPDYLLRYSKEQDDDLFEIDYGLASKNNSILSSLTSYDTNSKRHSIERSSSRNLLATMTLRPRKNNLELTKKYTKVKENHTRNTESDNESIQNDSDRQQIPYTFSKNAFDITKLTLAQARDPDIKLIIQHIASPSYQSSFVYKERILYKLITLGEHSKQVLEVIYLPSSMRNCLLRACHDDPMSGSHFSVDRTYHKIRSHFWWPRMKVTIQQYIKACRLCAQYNISRHKKFGHLNPISPPDGPFALIGIDYCGPLKRTPRENQYVLVITDYFTRHVTALALPNCTATTTAQALFNDFFCKYGIPSVILSDQGSHFKNELMKNIQKLIGYNHIYSSAYHPQTNGVVERFNSTFIPQISKLQDTQNNNWDEYLQAVVFAYNSGAHKTTKFSPYELLYGRSPQLPIHTRSTQFIFNKPNDYFVQLQKALRIYHQTSRDNIIRQQQVTKKWYDRGRLNLQLKIGDNVLTRIYGLRGKLDPKFSAIPKIIVDVQHPTYIVEDEDTHVRSQIHINDLRSILSE</sequence>
<keyword evidence="10" id="KW-0695">RNA-directed DNA polymerase</keyword>
<keyword evidence="3" id="KW-0548">Nucleotidyltransferase</keyword>
<evidence type="ECO:0000259" key="14">
    <source>
        <dbReference type="PROSITE" id="PS50994"/>
    </source>
</evidence>
<dbReference type="Pfam" id="PF00078">
    <property type="entry name" value="RVT_1"/>
    <property type="match status" value="1"/>
</dbReference>
<evidence type="ECO:0000313" key="15">
    <source>
        <dbReference type="EMBL" id="CAF4140345.1"/>
    </source>
</evidence>
<dbReference type="GO" id="GO:0003964">
    <property type="term" value="F:RNA-directed DNA polymerase activity"/>
    <property type="evidence" value="ECO:0007669"/>
    <property type="project" value="UniProtKB-KW"/>
</dbReference>
<evidence type="ECO:0000256" key="1">
    <source>
        <dbReference type="ARBA" id="ARBA00022670"/>
    </source>
</evidence>
<evidence type="ECO:0000256" key="4">
    <source>
        <dbReference type="ARBA" id="ARBA00022722"/>
    </source>
</evidence>
<dbReference type="EMBL" id="CAJOBF010004481">
    <property type="protein sequence ID" value="CAF4140345.1"/>
    <property type="molecule type" value="Genomic_DNA"/>
</dbReference>
<evidence type="ECO:0000256" key="11">
    <source>
        <dbReference type="ARBA" id="ARBA00023268"/>
    </source>
</evidence>
<dbReference type="CDD" id="cd01647">
    <property type="entry name" value="RT_LTR"/>
    <property type="match status" value="1"/>
</dbReference>
<dbReference type="InterPro" id="IPR021109">
    <property type="entry name" value="Peptidase_aspartic_dom_sf"/>
</dbReference>
<dbReference type="Pfam" id="PF00665">
    <property type="entry name" value="rve"/>
    <property type="match status" value="1"/>
</dbReference>
<dbReference type="PROSITE" id="PS00141">
    <property type="entry name" value="ASP_PROTEASE"/>
    <property type="match status" value="1"/>
</dbReference>
<feature type="domain" description="Reverse transcriptase" evidence="13">
    <location>
        <begin position="669"/>
        <end position="848"/>
    </location>
</feature>
<feature type="compositionally biased region" description="Polar residues" evidence="12">
    <location>
        <begin position="145"/>
        <end position="155"/>
    </location>
</feature>
<dbReference type="GO" id="GO:0004519">
    <property type="term" value="F:endonuclease activity"/>
    <property type="evidence" value="ECO:0007669"/>
    <property type="project" value="UniProtKB-KW"/>
</dbReference>
<evidence type="ECO:0000256" key="3">
    <source>
        <dbReference type="ARBA" id="ARBA00022695"/>
    </source>
</evidence>
<dbReference type="SUPFAM" id="SSF53098">
    <property type="entry name" value="Ribonuclease H-like"/>
    <property type="match status" value="1"/>
</dbReference>
<dbReference type="PROSITE" id="PS50878">
    <property type="entry name" value="RT_POL"/>
    <property type="match status" value="1"/>
</dbReference>
<evidence type="ECO:0000259" key="13">
    <source>
        <dbReference type="PROSITE" id="PS50878"/>
    </source>
</evidence>
<dbReference type="CDD" id="cd09274">
    <property type="entry name" value="RNase_HI_RT_Ty3"/>
    <property type="match status" value="1"/>
</dbReference>
<dbReference type="SUPFAM" id="SSF56672">
    <property type="entry name" value="DNA/RNA polymerases"/>
    <property type="match status" value="1"/>
</dbReference>
<dbReference type="InterPro" id="IPR043128">
    <property type="entry name" value="Rev_trsase/Diguanyl_cyclase"/>
</dbReference>
<dbReference type="GO" id="GO:0015074">
    <property type="term" value="P:DNA integration"/>
    <property type="evidence" value="ECO:0007669"/>
    <property type="project" value="UniProtKB-KW"/>
</dbReference>
<dbReference type="InterPro" id="IPR001584">
    <property type="entry name" value="Integrase_cat-core"/>
</dbReference>
<gene>
    <name evidence="15" type="ORF">UXM345_LOCUS24529</name>
</gene>
<dbReference type="SUPFAM" id="SSF50630">
    <property type="entry name" value="Acid proteases"/>
    <property type="match status" value="1"/>
</dbReference>
<dbReference type="FunFam" id="1.10.340.70:FF:000001">
    <property type="entry name" value="Retrovirus-related Pol polyprotein from transposon gypsy-like Protein"/>
    <property type="match status" value="1"/>
</dbReference>
<evidence type="ECO:0000256" key="2">
    <source>
        <dbReference type="ARBA" id="ARBA00022679"/>
    </source>
</evidence>
<dbReference type="InterPro" id="IPR045358">
    <property type="entry name" value="Ty3_capsid"/>
</dbReference>
<keyword evidence="2" id="KW-0808">Transferase</keyword>
<evidence type="ECO:0000256" key="10">
    <source>
        <dbReference type="ARBA" id="ARBA00022918"/>
    </source>
</evidence>
<feature type="compositionally biased region" description="Low complexity" evidence="12">
    <location>
        <begin position="210"/>
        <end position="233"/>
    </location>
</feature>
<dbReference type="Gene3D" id="1.10.340.70">
    <property type="match status" value="1"/>
</dbReference>
<dbReference type="Pfam" id="PF17921">
    <property type="entry name" value="Integrase_H2C2"/>
    <property type="match status" value="1"/>
</dbReference>
<dbReference type="GO" id="GO:0006508">
    <property type="term" value="P:proteolysis"/>
    <property type="evidence" value="ECO:0007669"/>
    <property type="project" value="UniProtKB-KW"/>
</dbReference>
<reference evidence="15" key="1">
    <citation type="submission" date="2021-02" db="EMBL/GenBank/DDBJ databases">
        <authorList>
            <person name="Nowell W R."/>
        </authorList>
    </citation>
    <scope>NUCLEOTIDE SEQUENCE</scope>
</reference>
<accession>A0A819XG79</accession>
<dbReference type="Gene3D" id="3.30.70.270">
    <property type="match status" value="2"/>
</dbReference>
<evidence type="ECO:0000256" key="7">
    <source>
        <dbReference type="ARBA" id="ARBA00022842"/>
    </source>
</evidence>
<keyword evidence="1" id="KW-0645">Protease</keyword>
<dbReference type="Proteomes" id="UP000663842">
    <property type="component" value="Unassembled WGS sequence"/>
</dbReference>
<dbReference type="Gene3D" id="3.10.20.370">
    <property type="match status" value="1"/>
</dbReference>
<dbReference type="GO" id="GO:0004190">
    <property type="term" value="F:aspartic-type endopeptidase activity"/>
    <property type="evidence" value="ECO:0007669"/>
    <property type="project" value="InterPro"/>
</dbReference>
<dbReference type="FunFam" id="3.30.420.10:FF:000032">
    <property type="entry name" value="Retrovirus-related Pol polyprotein from transposon 297-like Protein"/>
    <property type="match status" value="1"/>
</dbReference>
<dbReference type="PANTHER" id="PTHR37984">
    <property type="entry name" value="PROTEIN CBG26694"/>
    <property type="match status" value="1"/>
</dbReference>
<dbReference type="InterPro" id="IPR043502">
    <property type="entry name" value="DNA/RNA_pol_sf"/>
</dbReference>
<dbReference type="Pfam" id="PF13975">
    <property type="entry name" value="gag-asp_proteas"/>
    <property type="match status" value="1"/>
</dbReference>
<evidence type="ECO:0000313" key="16">
    <source>
        <dbReference type="Proteomes" id="UP000663842"/>
    </source>
</evidence>
<dbReference type="InterPro" id="IPR036397">
    <property type="entry name" value="RNaseH_sf"/>
</dbReference>
<evidence type="ECO:0000256" key="12">
    <source>
        <dbReference type="SAM" id="MobiDB-lite"/>
    </source>
</evidence>
<dbReference type="InterPro" id="IPR041588">
    <property type="entry name" value="Integrase_H2C2"/>
</dbReference>
<keyword evidence="5" id="KW-0255">Endonuclease</keyword>
<proteinExistence type="predicted"/>
<dbReference type="InterPro" id="IPR041577">
    <property type="entry name" value="RT_RNaseH_2"/>
</dbReference>
<dbReference type="CDD" id="cd00303">
    <property type="entry name" value="retropepsin_like"/>
    <property type="match status" value="1"/>
</dbReference>
<protein>
    <recommendedName>
        <fullName evidence="17">Endonuclease</fullName>
    </recommendedName>
</protein>
<evidence type="ECO:0008006" key="17">
    <source>
        <dbReference type="Google" id="ProtNLM"/>
    </source>
</evidence>
<organism evidence="15 16">
    <name type="scientific">Rotaria magnacalcarata</name>
    <dbReference type="NCBI Taxonomy" id="392030"/>
    <lineage>
        <taxon>Eukaryota</taxon>
        <taxon>Metazoa</taxon>
        <taxon>Spiralia</taxon>
        <taxon>Gnathifera</taxon>
        <taxon>Rotifera</taxon>
        <taxon>Eurotatoria</taxon>
        <taxon>Bdelloidea</taxon>
        <taxon>Philodinida</taxon>
        <taxon>Philodinidae</taxon>
        <taxon>Rotaria</taxon>
    </lineage>
</organism>
<evidence type="ECO:0000256" key="6">
    <source>
        <dbReference type="ARBA" id="ARBA00022801"/>
    </source>
</evidence>